<keyword evidence="1" id="KW-0143">Chaperone</keyword>
<dbReference type="SUPFAM" id="SSF51064">
    <property type="entry name" value="Head domain of nucleotide exchange factor GrpE"/>
    <property type="match status" value="1"/>
</dbReference>
<evidence type="ECO:0000313" key="4">
    <source>
        <dbReference type="Proteomes" id="UP000540506"/>
    </source>
</evidence>
<dbReference type="EMBL" id="JACHJV010000001">
    <property type="protein sequence ID" value="MBB4922066.1"/>
    <property type="molecule type" value="Genomic_DNA"/>
</dbReference>
<dbReference type="Gene3D" id="2.30.22.10">
    <property type="entry name" value="Head domain of nucleotide exchange factor GrpE"/>
    <property type="match status" value="1"/>
</dbReference>
<dbReference type="Proteomes" id="UP000540506">
    <property type="component" value="Unassembled WGS sequence"/>
</dbReference>
<evidence type="ECO:0008006" key="5">
    <source>
        <dbReference type="Google" id="ProtNLM"/>
    </source>
</evidence>
<accession>A0A7W7VTA0</accession>
<dbReference type="InterPro" id="IPR000740">
    <property type="entry name" value="GrpE"/>
</dbReference>
<sequence length="232" mass="25380">MTTPETHQPDHTHQPDQTHEPDRPTQPPELPHPLAVPQRALDIDLAQSFSQLLYRASLLQRLRGEEAQAAKEAQQELLGLLIEVDDALQALRLDPELELLGRGAGIDATRRRLLGKLAKAGVRPMRLDGLAADPTLSEIVGGQARPELEPETVVQTVVTGFFWHEEVLRRAQVVVATAPPTAPPAAQDDEACAAVDPQDLPAGEPSKNAPRQARIQPSGTRKAKARRGRRKR</sequence>
<dbReference type="RefSeq" id="WP_184934302.1">
    <property type="nucleotide sequence ID" value="NZ_JACHJV010000001.1"/>
</dbReference>
<evidence type="ECO:0000313" key="3">
    <source>
        <dbReference type="EMBL" id="MBB4922066.1"/>
    </source>
</evidence>
<keyword evidence="4" id="KW-1185">Reference proteome</keyword>
<gene>
    <name evidence="3" type="ORF">FHR34_001059</name>
</gene>
<dbReference type="GO" id="GO:0042803">
    <property type="term" value="F:protein homodimerization activity"/>
    <property type="evidence" value="ECO:0007669"/>
    <property type="project" value="InterPro"/>
</dbReference>
<name>A0A7W7VTA0_KITKI</name>
<dbReference type="AlphaFoldDB" id="A0A7W7VTA0"/>
<dbReference type="GO" id="GO:0006457">
    <property type="term" value="P:protein folding"/>
    <property type="evidence" value="ECO:0007669"/>
    <property type="project" value="InterPro"/>
</dbReference>
<dbReference type="InterPro" id="IPR009012">
    <property type="entry name" value="GrpE_head"/>
</dbReference>
<feature type="compositionally biased region" description="Basic residues" evidence="2">
    <location>
        <begin position="221"/>
        <end position="232"/>
    </location>
</feature>
<feature type="region of interest" description="Disordered" evidence="2">
    <location>
        <begin position="1"/>
        <end position="34"/>
    </location>
</feature>
<feature type="region of interest" description="Disordered" evidence="2">
    <location>
        <begin position="180"/>
        <end position="232"/>
    </location>
</feature>
<proteinExistence type="predicted"/>
<comment type="caution">
    <text evidence="3">The sequence shown here is derived from an EMBL/GenBank/DDBJ whole genome shotgun (WGS) entry which is preliminary data.</text>
</comment>
<feature type="compositionally biased region" description="Basic and acidic residues" evidence="2">
    <location>
        <begin position="7"/>
        <end position="23"/>
    </location>
</feature>
<dbReference type="GO" id="GO:0000774">
    <property type="term" value="F:adenyl-nucleotide exchange factor activity"/>
    <property type="evidence" value="ECO:0007669"/>
    <property type="project" value="InterPro"/>
</dbReference>
<dbReference type="GO" id="GO:0051087">
    <property type="term" value="F:protein-folding chaperone binding"/>
    <property type="evidence" value="ECO:0007669"/>
    <property type="project" value="InterPro"/>
</dbReference>
<reference evidence="3 4" key="1">
    <citation type="submission" date="2020-08" db="EMBL/GenBank/DDBJ databases">
        <title>Sequencing the genomes of 1000 actinobacteria strains.</title>
        <authorList>
            <person name="Klenk H.-P."/>
        </authorList>
    </citation>
    <scope>NUCLEOTIDE SEQUENCE [LARGE SCALE GENOMIC DNA]</scope>
    <source>
        <strain evidence="3 4">DSM 41654</strain>
    </source>
</reference>
<organism evidence="3 4">
    <name type="scientific">Kitasatospora kifunensis</name>
    <name type="common">Streptomyces kifunensis</name>
    <dbReference type="NCBI Taxonomy" id="58351"/>
    <lineage>
        <taxon>Bacteria</taxon>
        <taxon>Bacillati</taxon>
        <taxon>Actinomycetota</taxon>
        <taxon>Actinomycetes</taxon>
        <taxon>Kitasatosporales</taxon>
        <taxon>Streptomycetaceae</taxon>
        <taxon>Kitasatospora</taxon>
    </lineage>
</organism>
<evidence type="ECO:0000256" key="1">
    <source>
        <dbReference type="ARBA" id="ARBA00023186"/>
    </source>
</evidence>
<dbReference type="Pfam" id="PF01025">
    <property type="entry name" value="GrpE"/>
    <property type="match status" value="1"/>
</dbReference>
<protein>
    <recommendedName>
        <fullName evidence="5">Nucleotide exchange factor GrpE</fullName>
    </recommendedName>
</protein>
<evidence type="ECO:0000256" key="2">
    <source>
        <dbReference type="SAM" id="MobiDB-lite"/>
    </source>
</evidence>